<dbReference type="PROSITE" id="PS50113">
    <property type="entry name" value="PAC"/>
    <property type="match status" value="1"/>
</dbReference>
<proteinExistence type="predicted"/>
<dbReference type="Proteomes" id="UP000010473">
    <property type="component" value="Chromosome"/>
</dbReference>
<dbReference type="InterPro" id="IPR001633">
    <property type="entry name" value="EAL_dom"/>
</dbReference>
<dbReference type="PROSITE" id="PS50887">
    <property type="entry name" value="GGDEF"/>
    <property type="match status" value="1"/>
</dbReference>
<keyword evidence="6" id="KW-1185">Reference proteome</keyword>
<dbReference type="CDD" id="cd00130">
    <property type="entry name" value="PAS"/>
    <property type="match status" value="2"/>
</dbReference>
<feature type="domain" description="PAC" evidence="2">
    <location>
        <begin position="93"/>
        <end position="145"/>
    </location>
</feature>
<accession>K9XNK7</accession>
<dbReference type="InterPro" id="IPR000160">
    <property type="entry name" value="GGDEF_dom"/>
</dbReference>
<evidence type="ECO:0000259" key="2">
    <source>
        <dbReference type="PROSITE" id="PS50113"/>
    </source>
</evidence>
<dbReference type="Pfam" id="PF00990">
    <property type="entry name" value="GGDEF"/>
    <property type="match status" value="1"/>
</dbReference>
<reference evidence="6" key="1">
    <citation type="journal article" date="2013" name="Proc. Natl. Acad. Sci. U.S.A.">
        <title>Improving the coverage of the cyanobacterial phylum using diversity-driven genome sequencing.</title>
        <authorList>
            <person name="Shih P.M."/>
            <person name="Wu D."/>
            <person name="Latifi A."/>
            <person name="Axen S.D."/>
            <person name="Fewer D.P."/>
            <person name="Talla E."/>
            <person name="Calteau A."/>
            <person name="Cai F."/>
            <person name="Tandeau de Marsac N."/>
            <person name="Rippka R."/>
            <person name="Herdman M."/>
            <person name="Sivonen K."/>
            <person name="Coursin T."/>
            <person name="Laurent T."/>
            <person name="Goodwin L."/>
            <person name="Nolan M."/>
            <person name="Davenport K.W."/>
            <person name="Han C.S."/>
            <person name="Rubin E.M."/>
            <person name="Eisen J.A."/>
            <person name="Woyke T."/>
            <person name="Gugger M."/>
            <person name="Kerfeld C.A."/>
        </authorList>
    </citation>
    <scope>NUCLEOTIDE SEQUENCE [LARGE SCALE GENOMIC DNA]</scope>
    <source>
        <strain evidence="6">ATCC 29371 / PCC 7437</strain>
    </source>
</reference>
<dbReference type="PATRIC" id="fig|111780.3.peg.37"/>
<evidence type="ECO:0000259" key="4">
    <source>
        <dbReference type="PROSITE" id="PS50887"/>
    </source>
</evidence>
<dbReference type="PANTHER" id="PTHR44757:SF4">
    <property type="entry name" value="DIGUANYLATE CYCLASE DGCE-RELATED"/>
    <property type="match status" value="1"/>
</dbReference>
<dbReference type="InterPro" id="IPR035919">
    <property type="entry name" value="EAL_sf"/>
</dbReference>
<dbReference type="STRING" id="111780.Sta7437_0039"/>
<dbReference type="SMART" id="SM00052">
    <property type="entry name" value="EAL"/>
    <property type="match status" value="1"/>
</dbReference>
<dbReference type="SUPFAM" id="SSF55785">
    <property type="entry name" value="PYP-like sensor domain (PAS domain)"/>
    <property type="match status" value="2"/>
</dbReference>
<dbReference type="Pfam" id="PF08448">
    <property type="entry name" value="PAS_4"/>
    <property type="match status" value="1"/>
</dbReference>
<dbReference type="SMART" id="SM00091">
    <property type="entry name" value="PAS"/>
    <property type="match status" value="2"/>
</dbReference>
<dbReference type="AlphaFoldDB" id="K9XNK7"/>
<evidence type="ECO:0000313" key="6">
    <source>
        <dbReference type="Proteomes" id="UP000010473"/>
    </source>
</evidence>
<dbReference type="HOGENOM" id="CLU_000445_70_20_3"/>
<dbReference type="CDD" id="cd01949">
    <property type="entry name" value="GGDEF"/>
    <property type="match status" value="1"/>
</dbReference>
<dbReference type="Gene3D" id="3.30.450.20">
    <property type="entry name" value="PAS domain"/>
    <property type="match status" value="2"/>
</dbReference>
<dbReference type="InterPro" id="IPR013656">
    <property type="entry name" value="PAS_4"/>
</dbReference>
<dbReference type="SMART" id="SM00267">
    <property type="entry name" value="GGDEF"/>
    <property type="match status" value="1"/>
</dbReference>
<dbReference type="InterPro" id="IPR013655">
    <property type="entry name" value="PAS_fold_3"/>
</dbReference>
<sequence length="684" mass="78442">MMKANEINNWLQSGLSQQLNTIKLFQLLLEYSPLAIAILDRQMCYLAVTEKWLKDYQLEQQNLIGCSHYEVFPEVSQYWQEIYQRCLAGATEQRSEDLIEHSDGRIDWLKWEISPWYENSGEVGGIIIVTELITQVRQLETFFNLASDLLCIIGIDGNFKQINPAITKILGYTQTELIGQSFLNLVHPQDQIKTLEELAKLVTGKAITRWKNRCLCQDGYYKYLEWQIASTNQLGLIYAIARDDSQSQQLNEQLAWQTTHDLLTGLYNRQGLEQKVIEAIADHQLISKPAVFCYLDLDRFRLINDLCGHVMGDRILCQIANILKQKINRQDILARIGGDEFGILFANSSIKQAEIIANTIRQLIEEFRFQWQNKTFTIGASIGMVAIDENSRDFSNLLCLADTACHAAKQKGRNCIKVYRADDEELNRQRDERQWISHLISALEEDRFVLYSQKIVSLKNNNLNHYEILLRLLDEEGNLISPMVFMPAAENYDLMPAIDRWVIKNFFLNYSDHYRSQIAEEISPTMYTINLSGASLNSDRFLEFLKEQLATYPITPQNICFEITETVAISNLHIVAQFIRELKELGCLFALDDFGSGMSSLAYLKSLPVDYLKIDGSFVKNIVNDPIDCATVECFSKISNVMNIKTIAEFVENQQIFTKLQELGIDYAQGYGIGKPLPLCFGDN</sequence>
<dbReference type="InterPro" id="IPR000700">
    <property type="entry name" value="PAS-assoc_C"/>
</dbReference>
<dbReference type="eggNOG" id="COG2199">
    <property type="taxonomic scope" value="Bacteria"/>
</dbReference>
<dbReference type="InterPro" id="IPR000014">
    <property type="entry name" value="PAS"/>
</dbReference>
<dbReference type="EMBL" id="CP003653">
    <property type="protein sequence ID" value="AFZ33664.1"/>
    <property type="molecule type" value="Genomic_DNA"/>
</dbReference>
<protein>
    <submittedName>
        <fullName evidence="5">Diguanylate cyclase/phosphodiesterase with PAS/PAC sensor(S)</fullName>
    </submittedName>
</protein>
<dbReference type="InterPro" id="IPR035965">
    <property type="entry name" value="PAS-like_dom_sf"/>
</dbReference>
<dbReference type="InterPro" id="IPR029787">
    <property type="entry name" value="Nucleotide_cyclase"/>
</dbReference>
<feature type="domain" description="PAS" evidence="1">
    <location>
        <begin position="135"/>
        <end position="205"/>
    </location>
</feature>
<dbReference type="PROSITE" id="PS50112">
    <property type="entry name" value="PAS"/>
    <property type="match status" value="1"/>
</dbReference>
<dbReference type="Gene3D" id="3.20.20.450">
    <property type="entry name" value="EAL domain"/>
    <property type="match status" value="1"/>
</dbReference>
<feature type="domain" description="EAL" evidence="3">
    <location>
        <begin position="432"/>
        <end position="684"/>
    </location>
</feature>
<dbReference type="RefSeq" id="WP_015191337.1">
    <property type="nucleotide sequence ID" value="NC_019748.1"/>
</dbReference>
<dbReference type="OrthoDB" id="9813903at2"/>
<evidence type="ECO:0000259" key="1">
    <source>
        <dbReference type="PROSITE" id="PS50112"/>
    </source>
</evidence>
<organism evidence="5 6">
    <name type="scientific">Stanieria cyanosphaera (strain ATCC 29371 / PCC 7437)</name>
    <dbReference type="NCBI Taxonomy" id="111780"/>
    <lineage>
        <taxon>Bacteria</taxon>
        <taxon>Bacillati</taxon>
        <taxon>Cyanobacteriota</taxon>
        <taxon>Cyanophyceae</taxon>
        <taxon>Pleurocapsales</taxon>
        <taxon>Dermocarpellaceae</taxon>
        <taxon>Stanieria</taxon>
    </lineage>
</organism>
<name>K9XNK7_STAC7</name>
<dbReference type="NCBIfam" id="TIGR00229">
    <property type="entry name" value="sensory_box"/>
    <property type="match status" value="2"/>
</dbReference>
<dbReference type="InterPro" id="IPR043128">
    <property type="entry name" value="Rev_trsase/Diguanyl_cyclase"/>
</dbReference>
<dbReference type="NCBIfam" id="TIGR00254">
    <property type="entry name" value="GGDEF"/>
    <property type="match status" value="1"/>
</dbReference>
<evidence type="ECO:0000259" key="3">
    <source>
        <dbReference type="PROSITE" id="PS50883"/>
    </source>
</evidence>
<dbReference type="InterPro" id="IPR052155">
    <property type="entry name" value="Biofilm_reg_signaling"/>
</dbReference>
<feature type="domain" description="GGDEF" evidence="4">
    <location>
        <begin position="288"/>
        <end position="421"/>
    </location>
</feature>
<dbReference type="FunFam" id="3.30.70.270:FF:000001">
    <property type="entry name" value="Diguanylate cyclase domain protein"/>
    <property type="match status" value="1"/>
</dbReference>
<evidence type="ECO:0000313" key="5">
    <source>
        <dbReference type="EMBL" id="AFZ33664.1"/>
    </source>
</evidence>
<dbReference type="PANTHER" id="PTHR44757">
    <property type="entry name" value="DIGUANYLATE CYCLASE DGCP"/>
    <property type="match status" value="1"/>
</dbReference>
<dbReference type="Pfam" id="PF00563">
    <property type="entry name" value="EAL"/>
    <property type="match status" value="1"/>
</dbReference>
<dbReference type="SUPFAM" id="SSF55073">
    <property type="entry name" value="Nucleotide cyclase"/>
    <property type="match status" value="1"/>
</dbReference>
<dbReference type="SUPFAM" id="SSF141868">
    <property type="entry name" value="EAL domain-like"/>
    <property type="match status" value="1"/>
</dbReference>
<dbReference type="CDD" id="cd01948">
    <property type="entry name" value="EAL"/>
    <property type="match status" value="1"/>
</dbReference>
<dbReference type="eggNOG" id="COG2200">
    <property type="taxonomic scope" value="Bacteria"/>
</dbReference>
<gene>
    <name evidence="5" type="ordered locus">Sta7437_0039</name>
</gene>
<dbReference type="KEGG" id="scs:Sta7437_0039"/>
<dbReference type="Pfam" id="PF08447">
    <property type="entry name" value="PAS_3"/>
    <property type="match status" value="1"/>
</dbReference>
<dbReference type="Gene3D" id="3.30.70.270">
    <property type="match status" value="1"/>
</dbReference>
<dbReference type="PROSITE" id="PS50883">
    <property type="entry name" value="EAL"/>
    <property type="match status" value="1"/>
</dbReference>